<dbReference type="OrthoDB" id="407558at2759"/>
<comment type="catalytic activity">
    <reaction evidence="1 4">
        <text>[protein]-peptidylproline (omega=180) = [protein]-peptidylproline (omega=0)</text>
        <dbReference type="Rhea" id="RHEA:16237"/>
        <dbReference type="Rhea" id="RHEA-COMP:10747"/>
        <dbReference type="Rhea" id="RHEA-COMP:10748"/>
        <dbReference type="ChEBI" id="CHEBI:83833"/>
        <dbReference type="ChEBI" id="CHEBI:83834"/>
        <dbReference type="EC" id="5.2.1.8"/>
    </reaction>
</comment>
<dbReference type="PANTHER" id="PTHR11071">
    <property type="entry name" value="PEPTIDYL-PROLYL CIS-TRANS ISOMERASE"/>
    <property type="match status" value="1"/>
</dbReference>
<keyword evidence="3 4" id="KW-0413">Isomerase</keyword>
<proteinExistence type="inferred from homology"/>
<dbReference type="InParanoid" id="F4RSE5"/>
<reference evidence="7" key="1">
    <citation type="journal article" date="2011" name="Proc. Natl. Acad. Sci. U.S.A.">
        <title>Obligate biotrophy features unraveled by the genomic analysis of rust fungi.</title>
        <authorList>
            <person name="Duplessis S."/>
            <person name="Cuomo C.A."/>
            <person name="Lin Y.-C."/>
            <person name="Aerts A."/>
            <person name="Tisserant E."/>
            <person name="Veneault-Fourrey C."/>
            <person name="Joly D.L."/>
            <person name="Hacquard S."/>
            <person name="Amselem J."/>
            <person name="Cantarel B.L."/>
            <person name="Chiu R."/>
            <person name="Coutinho P.M."/>
            <person name="Feau N."/>
            <person name="Field M."/>
            <person name="Frey P."/>
            <person name="Gelhaye E."/>
            <person name="Goldberg J."/>
            <person name="Grabherr M.G."/>
            <person name="Kodira C.D."/>
            <person name="Kohler A."/>
            <person name="Kuees U."/>
            <person name="Lindquist E.A."/>
            <person name="Lucas S.M."/>
            <person name="Mago R."/>
            <person name="Mauceli E."/>
            <person name="Morin E."/>
            <person name="Murat C."/>
            <person name="Pangilinan J.L."/>
            <person name="Park R."/>
            <person name="Pearson M."/>
            <person name="Quesneville H."/>
            <person name="Rouhier N."/>
            <person name="Sakthikumar S."/>
            <person name="Salamov A.A."/>
            <person name="Schmutz J."/>
            <person name="Selles B."/>
            <person name="Shapiro H."/>
            <person name="Tanguay P."/>
            <person name="Tuskan G.A."/>
            <person name="Henrissat B."/>
            <person name="Van de Peer Y."/>
            <person name="Rouze P."/>
            <person name="Ellis J.G."/>
            <person name="Dodds P.N."/>
            <person name="Schein J.E."/>
            <person name="Zhong S."/>
            <person name="Hamelin R.C."/>
            <person name="Grigoriev I.V."/>
            <person name="Szabo L.J."/>
            <person name="Martin F."/>
        </authorList>
    </citation>
    <scope>NUCLEOTIDE SEQUENCE [LARGE SCALE GENOMIC DNA]</scope>
    <source>
        <strain evidence="7">98AG31 / pathotype 3-4-7</strain>
    </source>
</reference>
<dbReference type="InterPro" id="IPR002130">
    <property type="entry name" value="Cyclophilin-type_PPIase_dom"/>
</dbReference>
<dbReference type="InterPro" id="IPR029000">
    <property type="entry name" value="Cyclophilin-like_dom_sf"/>
</dbReference>
<feature type="domain" description="PPIase cyclophilin-type" evidence="5">
    <location>
        <begin position="7"/>
        <end position="187"/>
    </location>
</feature>
<dbReference type="EC" id="5.2.1.8" evidence="4"/>
<dbReference type="GO" id="GO:0005737">
    <property type="term" value="C:cytoplasm"/>
    <property type="evidence" value="ECO:0007669"/>
    <property type="project" value="TreeGrafter"/>
</dbReference>
<dbReference type="GeneID" id="18927628"/>
<keyword evidence="7" id="KW-1185">Reference proteome</keyword>
<comment type="function">
    <text evidence="4">PPIases accelerate the folding of proteins. It catalyzes the cis-trans isomerization of proline imidic peptide bonds in oligopeptides.</text>
</comment>
<dbReference type="PIRSF" id="PIRSF001467">
    <property type="entry name" value="Peptidylpro_ismrse"/>
    <property type="match status" value="1"/>
</dbReference>
<dbReference type="Gene3D" id="2.40.100.10">
    <property type="entry name" value="Cyclophilin-like"/>
    <property type="match status" value="1"/>
</dbReference>
<sequence length="209" mass="23992">MLNPRTFFDFSIHQGEPRRVIFELFKDVVPKTVENFRALCTGERGMSTQNPETPLWFKDSVIHRIVPGFMIQGGDFIQHNGKSGESIYGGEFEDENFDLKCDREGRVIFSHECYQLLVMANKGPNTNQSQWFITLRPVEHLNDKHVVFGRVQSGFDVIESIATVETDPKKHRPLGGYDVVKIVHCGELELKKKIQQPTEERGRQKSQSV</sequence>
<dbReference type="PROSITE" id="PS50072">
    <property type="entry name" value="CSA_PPIASE_2"/>
    <property type="match status" value="1"/>
</dbReference>
<dbReference type="eggNOG" id="KOG0865">
    <property type="taxonomic scope" value="Eukaryota"/>
</dbReference>
<evidence type="ECO:0000256" key="4">
    <source>
        <dbReference type="RuleBase" id="RU363019"/>
    </source>
</evidence>
<dbReference type="Pfam" id="PF00160">
    <property type="entry name" value="Pro_isomerase"/>
    <property type="match status" value="1"/>
</dbReference>
<dbReference type="FunFam" id="2.40.100.10:FF:000025">
    <property type="entry name" value="Peptidyl-prolyl cis-trans isomerase CYP19-2"/>
    <property type="match status" value="1"/>
</dbReference>
<dbReference type="RefSeq" id="XP_007412023.1">
    <property type="nucleotide sequence ID" value="XM_007411961.1"/>
</dbReference>
<dbReference type="AlphaFoldDB" id="F4RSE5"/>
<organism evidence="7">
    <name type="scientific">Melampsora larici-populina (strain 98AG31 / pathotype 3-4-7)</name>
    <name type="common">Poplar leaf rust fungus</name>
    <dbReference type="NCBI Taxonomy" id="747676"/>
    <lineage>
        <taxon>Eukaryota</taxon>
        <taxon>Fungi</taxon>
        <taxon>Dikarya</taxon>
        <taxon>Basidiomycota</taxon>
        <taxon>Pucciniomycotina</taxon>
        <taxon>Pucciniomycetes</taxon>
        <taxon>Pucciniales</taxon>
        <taxon>Melampsoraceae</taxon>
        <taxon>Melampsora</taxon>
    </lineage>
</organism>
<evidence type="ECO:0000256" key="3">
    <source>
        <dbReference type="ARBA" id="ARBA00023235"/>
    </source>
</evidence>
<accession>F4RSE5</accession>
<dbReference type="InterPro" id="IPR024936">
    <property type="entry name" value="Cyclophilin-type_PPIase"/>
</dbReference>
<name>F4RSE5_MELLP</name>
<evidence type="ECO:0000259" key="5">
    <source>
        <dbReference type="PROSITE" id="PS50072"/>
    </source>
</evidence>
<dbReference type="GO" id="GO:0016018">
    <property type="term" value="F:cyclosporin A binding"/>
    <property type="evidence" value="ECO:0007669"/>
    <property type="project" value="TreeGrafter"/>
</dbReference>
<evidence type="ECO:0000313" key="6">
    <source>
        <dbReference type="EMBL" id="EGG04584.1"/>
    </source>
</evidence>
<protein>
    <recommendedName>
        <fullName evidence="4">Peptidyl-prolyl cis-trans isomerase</fullName>
        <shortName evidence="4">PPIase</shortName>
        <ecNumber evidence="4">5.2.1.8</ecNumber>
    </recommendedName>
</protein>
<dbReference type="EMBL" id="GL883117">
    <property type="protein sequence ID" value="EGG04584.1"/>
    <property type="molecule type" value="Genomic_DNA"/>
</dbReference>
<dbReference type="Proteomes" id="UP000001072">
    <property type="component" value="Unassembled WGS sequence"/>
</dbReference>
<dbReference type="GO" id="GO:0006457">
    <property type="term" value="P:protein folding"/>
    <property type="evidence" value="ECO:0007669"/>
    <property type="project" value="TreeGrafter"/>
</dbReference>
<dbReference type="GO" id="GO:0003755">
    <property type="term" value="F:peptidyl-prolyl cis-trans isomerase activity"/>
    <property type="evidence" value="ECO:0007669"/>
    <property type="project" value="UniProtKB-UniRule"/>
</dbReference>
<dbReference type="STRING" id="747676.F4RSE5"/>
<evidence type="ECO:0000313" key="7">
    <source>
        <dbReference type="Proteomes" id="UP000001072"/>
    </source>
</evidence>
<dbReference type="PRINTS" id="PR00153">
    <property type="entry name" value="CSAPPISMRASE"/>
</dbReference>
<dbReference type="HOGENOM" id="CLU_012062_4_3_1"/>
<keyword evidence="2 4" id="KW-0697">Rotamase</keyword>
<comment type="similarity">
    <text evidence="4">Belongs to the cyclophilin-type PPIase family.</text>
</comment>
<evidence type="ECO:0000256" key="1">
    <source>
        <dbReference type="ARBA" id="ARBA00000971"/>
    </source>
</evidence>
<dbReference type="SUPFAM" id="SSF50891">
    <property type="entry name" value="Cyclophilin-like"/>
    <property type="match status" value="1"/>
</dbReference>
<dbReference type="KEGG" id="mlr:MELLADRAFT_37272"/>
<evidence type="ECO:0000256" key="2">
    <source>
        <dbReference type="ARBA" id="ARBA00023110"/>
    </source>
</evidence>
<dbReference type="PANTHER" id="PTHR11071:SF561">
    <property type="entry name" value="PEPTIDYL-PROLYL CIS-TRANS ISOMERASE D-RELATED"/>
    <property type="match status" value="1"/>
</dbReference>
<dbReference type="VEuPathDB" id="FungiDB:MELLADRAFT_37272"/>
<gene>
    <name evidence="6" type="ORF">MELLADRAFT_37272</name>
</gene>